<proteinExistence type="predicted"/>
<evidence type="ECO:0000313" key="6">
    <source>
        <dbReference type="EMBL" id="GAA4699699.1"/>
    </source>
</evidence>
<reference evidence="7" key="1">
    <citation type="journal article" date="2019" name="Int. J. Syst. Evol. Microbiol.">
        <title>The Global Catalogue of Microorganisms (GCM) 10K type strain sequencing project: providing services to taxonomists for standard genome sequencing and annotation.</title>
        <authorList>
            <consortium name="The Broad Institute Genomics Platform"/>
            <consortium name="The Broad Institute Genome Sequencing Center for Infectious Disease"/>
            <person name="Wu L."/>
            <person name="Ma J."/>
        </authorList>
    </citation>
    <scope>NUCLEOTIDE SEQUENCE [LARGE SCALE GENOMIC DNA]</scope>
    <source>
        <strain evidence="7">JCM 18055</strain>
    </source>
</reference>
<evidence type="ECO:0000256" key="4">
    <source>
        <dbReference type="SAM" id="SignalP"/>
    </source>
</evidence>
<gene>
    <name evidence="6" type="ORF">GCM10023215_42910</name>
</gene>
<evidence type="ECO:0000259" key="5">
    <source>
        <dbReference type="Pfam" id="PF04234"/>
    </source>
</evidence>
<evidence type="ECO:0000313" key="7">
    <source>
        <dbReference type="Proteomes" id="UP001500325"/>
    </source>
</evidence>
<dbReference type="EMBL" id="BAABIC010000015">
    <property type="protein sequence ID" value="GAA4699699.1"/>
    <property type="molecule type" value="Genomic_DNA"/>
</dbReference>
<accession>A0ABP8X6T0</accession>
<dbReference type="InterPro" id="IPR014755">
    <property type="entry name" value="Cu-Rt/internalin_Ig-like"/>
</dbReference>
<dbReference type="InterPro" id="IPR007348">
    <property type="entry name" value="CopC_dom"/>
</dbReference>
<dbReference type="Gene3D" id="2.60.40.1220">
    <property type="match status" value="1"/>
</dbReference>
<feature type="chain" id="PRO_5046100104" description="CopC domain-containing protein" evidence="4">
    <location>
        <begin position="18"/>
        <end position="156"/>
    </location>
</feature>
<keyword evidence="2" id="KW-0186">Copper</keyword>
<organism evidence="6 7">
    <name type="scientific">Pseudonocardia yuanmonensis</name>
    <dbReference type="NCBI Taxonomy" id="1095914"/>
    <lineage>
        <taxon>Bacteria</taxon>
        <taxon>Bacillati</taxon>
        <taxon>Actinomycetota</taxon>
        <taxon>Actinomycetes</taxon>
        <taxon>Pseudonocardiales</taxon>
        <taxon>Pseudonocardiaceae</taxon>
        <taxon>Pseudonocardia</taxon>
    </lineage>
</organism>
<comment type="caution">
    <text evidence="6">The sequence shown here is derived from an EMBL/GenBank/DDBJ whole genome shotgun (WGS) entry which is preliminary data.</text>
</comment>
<feature type="transmembrane region" description="Helical" evidence="3">
    <location>
        <begin position="134"/>
        <end position="153"/>
    </location>
</feature>
<feature type="domain" description="CopC" evidence="5">
    <location>
        <begin position="25"/>
        <end position="112"/>
    </location>
</feature>
<protein>
    <recommendedName>
        <fullName evidence="5">CopC domain-containing protein</fullName>
    </recommendedName>
</protein>
<dbReference type="Pfam" id="PF04234">
    <property type="entry name" value="CopC"/>
    <property type="match status" value="1"/>
</dbReference>
<name>A0ABP8X6T0_9PSEU</name>
<sequence length="156" mass="15321">MIGVAALAAGLVFPAGAAAGADTPSNPAPGATLATAPDRVSVEVGATGPGAEVLVLVTDAAGVRRDVGDPVLRAGTATVRLAGGLAPGSYTVDWRVTDGTREGFRSGTFLFTVAPAAGPPVPAAALTTLPRTPAMWLAAGLLLIVGSAAAALWRIR</sequence>
<evidence type="ECO:0000256" key="2">
    <source>
        <dbReference type="ARBA" id="ARBA00023008"/>
    </source>
</evidence>
<keyword evidence="7" id="KW-1185">Reference proteome</keyword>
<keyword evidence="3" id="KW-0472">Membrane</keyword>
<dbReference type="Proteomes" id="UP001500325">
    <property type="component" value="Unassembled WGS sequence"/>
</dbReference>
<dbReference type="InterPro" id="IPR014756">
    <property type="entry name" value="Ig_E-set"/>
</dbReference>
<feature type="signal peptide" evidence="4">
    <location>
        <begin position="1"/>
        <end position="17"/>
    </location>
</feature>
<keyword evidence="1 4" id="KW-0732">Signal</keyword>
<keyword evidence="3" id="KW-0812">Transmembrane</keyword>
<evidence type="ECO:0000256" key="3">
    <source>
        <dbReference type="SAM" id="Phobius"/>
    </source>
</evidence>
<dbReference type="SUPFAM" id="SSF81296">
    <property type="entry name" value="E set domains"/>
    <property type="match status" value="1"/>
</dbReference>
<keyword evidence="3" id="KW-1133">Transmembrane helix</keyword>
<evidence type="ECO:0000256" key="1">
    <source>
        <dbReference type="ARBA" id="ARBA00022729"/>
    </source>
</evidence>